<dbReference type="InterPro" id="IPR013187">
    <property type="entry name" value="F-box-assoc_dom_typ3"/>
</dbReference>
<accession>A0ABC9F7L9</accession>
<evidence type="ECO:0000259" key="2">
    <source>
        <dbReference type="Pfam" id="PF08268"/>
    </source>
</evidence>
<evidence type="ECO:0000256" key="1">
    <source>
        <dbReference type="SAM" id="MobiDB-lite"/>
    </source>
</evidence>
<sequence>MEIKKAGEDEIVVEDDRGTTPAAIASSPKKRKTQAAAATEGARLCDDVLGLILARLPARAAVACTALSKHHRRLILTPEFRSLHLRLSPPLPRQHVAYVATAQLRWKGEKGLVSVSHGFHVAGAGRRIAAAAAPMRALFGQRYSDERYVNTCNGVVLLATNDYTPQGRCVLWNPAVADVVRDVTVPDPSEYRDYLVLGLGYGRRSKTYKILLCRKDYRQPCKEYPSGSGGNNKLNGGPGLQVYALGRRPQLRTISSTEIHSQESLYLDGMLFVLDVDKSVILAFDVDDETITTIDLPGDQDLMWHWSRHVRSTLMEMDGRVCVVTKLGHQHRAGLWLLTADHQWERRCVIELEEDLYHCDEEGNMYDCSVTGIWNCGGVLAVYIQGFTAANDRLRLYQLATEKMLFDAKLPCDLVPEHSKYALCWGYKPTLVAPQSIVELSQDEERRRNNAAGIMESLKPINDKDSREGKKAVLDTVYFMEFLVSIMRKLPDGLQDVIKLPLLESKVLDLVSDDNDSEDSEDAARDAFEFEIVSGSEADSD</sequence>
<feature type="domain" description="F-box associated beta-propeller type 3" evidence="2">
    <location>
        <begin position="149"/>
        <end position="350"/>
    </location>
</feature>
<gene>
    <name evidence="3" type="ORF">URODEC1_LOCUS102365</name>
</gene>
<dbReference type="Pfam" id="PF08268">
    <property type="entry name" value="FBA_3"/>
    <property type="match status" value="1"/>
</dbReference>
<reference evidence="4" key="1">
    <citation type="submission" date="2024-06" db="EMBL/GenBank/DDBJ databases">
        <authorList>
            <person name="Ryan C."/>
        </authorList>
    </citation>
    <scope>NUCLEOTIDE SEQUENCE [LARGE SCALE GENOMIC DNA]</scope>
</reference>
<dbReference type="EMBL" id="OZ075115">
    <property type="protein sequence ID" value="CAL5069697.1"/>
    <property type="molecule type" value="Genomic_DNA"/>
</dbReference>
<organism evidence="3 4">
    <name type="scientific">Urochloa decumbens</name>
    <dbReference type="NCBI Taxonomy" id="240449"/>
    <lineage>
        <taxon>Eukaryota</taxon>
        <taxon>Viridiplantae</taxon>
        <taxon>Streptophyta</taxon>
        <taxon>Embryophyta</taxon>
        <taxon>Tracheophyta</taxon>
        <taxon>Spermatophyta</taxon>
        <taxon>Magnoliopsida</taxon>
        <taxon>Liliopsida</taxon>
        <taxon>Poales</taxon>
        <taxon>Poaceae</taxon>
        <taxon>PACMAD clade</taxon>
        <taxon>Panicoideae</taxon>
        <taxon>Panicodae</taxon>
        <taxon>Paniceae</taxon>
        <taxon>Melinidinae</taxon>
        <taxon>Urochloa</taxon>
    </lineage>
</organism>
<evidence type="ECO:0000313" key="3">
    <source>
        <dbReference type="EMBL" id="CAL5069697.1"/>
    </source>
</evidence>
<dbReference type="PANTHER" id="PTHR31672:SF13">
    <property type="entry name" value="F-BOX PROTEIN CPR30-LIKE"/>
    <property type="match status" value="1"/>
</dbReference>
<evidence type="ECO:0000313" key="4">
    <source>
        <dbReference type="Proteomes" id="UP001497457"/>
    </source>
</evidence>
<reference evidence="3 4" key="2">
    <citation type="submission" date="2024-10" db="EMBL/GenBank/DDBJ databases">
        <authorList>
            <person name="Ryan C."/>
        </authorList>
    </citation>
    <scope>NUCLEOTIDE SEQUENCE [LARGE SCALE GENOMIC DNA]</scope>
</reference>
<name>A0ABC9F7L9_9POAL</name>
<protein>
    <recommendedName>
        <fullName evidence="2">F-box associated beta-propeller type 3 domain-containing protein</fullName>
    </recommendedName>
</protein>
<dbReference type="NCBIfam" id="TIGR01640">
    <property type="entry name" value="F_box_assoc_1"/>
    <property type="match status" value="1"/>
</dbReference>
<feature type="compositionally biased region" description="Basic and acidic residues" evidence="1">
    <location>
        <begin position="1"/>
        <end position="18"/>
    </location>
</feature>
<keyword evidence="4" id="KW-1185">Reference proteome</keyword>
<dbReference type="InterPro" id="IPR050796">
    <property type="entry name" value="SCF_F-box_component"/>
</dbReference>
<dbReference type="PANTHER" id="PTHR31672">
    <property type="entry name" value="BNACNNG10540D PROTEIN"/>
    <property type="match status" value="1"/>
</dbReference>
<dbReference type="AlphaFoldDB" id="A0ABC9F7L9"/>
<feature type="region of interest" description="Disordered" evidence="1">
    <location>
        <begin position="1"/>
        <end position="31"/>
    </location>
</feature>
<dbReference type="InterPro" id="IPR017451">
    <property type="entry name" value="F-box-assoc_interact_dom"/>
</dbReference>
<proteinExistence type="predicted"/>
<dbReference type="Proteomes" id="UP001497457">
    <property type="component" value="Chromosome 5rd"/>
</dbReference>